<evidence type="ECO:0008006" key="4">
    <source>
        <dbReference type="Google" id="ProtNLM"/>
    </source>
</evidence>
<dbReference type="Proteomes" id="UP001549110">
    <property type="component" value="Unassembled WGS sequence"/>
</dbReference>
<feature type="signal peptide" evidence="1">
    <location>
        <begin position="1"/>
        <end position="21"/>
    </location>
</feature>
<proteinExistence type="predicted"/>
<name>A0ABV2EMF6_9CAUL</name>
<keyword evidence="1" id="KW-0732">Signal</keyword>
<reference evidence="2 3" key="1">
    <citation type="submission" date="2024-06" db="EMBL/GenBank/DDBJ databases">
        <title>Genomic Encyclopedia of Type Strains, Phase IV (KMG-IV): sequencing the most valuable type-strain genomes for metagenomic binning, comparative biology and taxonomic classification.</title>
        <authorList>
            <person name="Goeker M."/>
        </authorList>
    </citation>
    <scope>NUCLEOTIDE SEQUENCE [LARGE SCALE GENOMIC DNA]</scope>
    <source>
        <strain evidence="2 3">DSM 17809</strain>
    </source>
</reference>
<sequence>MRGYFGAVAALVVLLGGQAQAQNAPGAQRVIDRAQAAMGGARAWNGLRGLHESGEEGGVKFERWLDPLRYGLRKETHTSAGKVTQGYNGAAEWRVLASGVATGSVERQVVGKVRSEAFFGAYGYFFPSRFDLRSVPVGERQSQGKTYDVLKVQPAGGAPRELWFDRKTGLLGLMIEEGAAPGERPLTTEVLDYRKVGSITLPHRFVTYGGKLTAPLERKVNAVDVQPADRMQFSLPPPSGTSPLPKS</sequence>
<accession>A0ABV2EMF6</accession>
<evidence type="ECO:0000313" key="3">
    <source>
        <dbReference type="Proteomes" id="UP001549110"/>
    </source>
</evidence>
<dbReference type="RefSeq" id="WP_331931699.1">
    <property type="nucleotide sequence ID" value="NZ_JBEPLU010000003.1"/>
</dbReference>
<evidence type="ECO:0000256" key="1">
    <source>
        <dbReference type="SAM" id="SignalP"/>
    </source>
</evidence>
<gene>
    <name evidence="2" type="ORF">ABID41_003371</name>
</gene>
<organism evidence="2 3">
    <name type="scientific">Phenylobacterium koreense</name>
    <dbReference type="NCBI Taxonomy" id="266125"/>
    <lineage>
        <taxon>Bacteria</taxon>
        <taxon>Pseudomonadati</taxon>
        <taxon>Pseudomonadota</taxon>
        <taxon>Alphaproteobacteria</taxon>
        <taxon>Caulobacterales</taxon>
        <taxon>Caulobacteraceae</taxon>
        <taxon>Phenylobacterium</taxon>
    </lineage>
</organism>
<evidence type="ECO:0000313" key="2">
    <source>
        <dbReference type="EMBL" id="MET3528232.1"/>
    </source>
</evidence>
<feature type="chain" id="PRO_5046553944" description="Outer membrane lipoprotein-sorting protein" evidence="1">
    <location>
        <begin position="22"/>
        <end position="247"/>
    </location>
</feature>
<keyword evidence="3" id="KW-1185">Reference proteome</keyword>
<protein>
    <recommendedName>
        <fullName evidence="4">Outer membrane lipoprotein-sorting protein</fullName>
    </recommendedName>
</protein>
<comment type="caution">
    <text evidence="2">The sequence shown here is derived from an EMBL/GenBank/DDBJ whole genome shotgun (WGS) entry which is preliminary data.</text>
</comment>
<dbReference type="EMBL" id="JBEPLU010000003">
    <property type="protein sequence ID" value="MET3528232.1"/>
    <property type="molecule type" value="Genomic_DNA"/>
</dbReference>